<accession>A0A8S5VDA5</accession>
<proteinExistence type="predicted"/>
<reference evidence="1" key="1">
    <citation type="journal article" date="2021" name="Proc. Natl. Acad. Sci. U.S.A.">
        <title>A Catalog of Tens of Thousands of Viruses from Human Metagenomes Reveals Hidden Associations with Chronic Diseases.</title>
        <authorList>
            <person name="Tisza M.J."/>
            <person name="Buck C.B."/>
        </authorList>
    </citation>
    <scope>NUCLEOTIDE SEQUENCE</scope>
    <source>
        <strain evidence="1">CtGa111</strain>
    </source>
</reference>
<name>A0A8S5VDA5_9CAUD</name>
<sequence length="88" mass="9990">MSYCIMNTASGAGVYLAETPPVDFKKYESLKQSYLDYFGKVCASDAVLFDTKERAEMTLKRLICMGHGTQWFLRKYDACMNNVLPAEL</sequence>
<protein>
    <submittedName>
        <fullName evidence="1">Uncharacterized protein</fullName>
    </submittedName>
</protein>
<evidence type="ECO:0000313" key="1">
    <source>
        <dbReference type="EMBL" id="DAG04754.1"/>
    </source>
</evidence>
<dbReference type="EMBL" id="BK016245">
    <property type="protein sequence ID" value="DAG04754.1"/>
    <property type="molecule type" value="Genomic_DNA"/>
</dbReference>
<organism evidence="1">
    <name type="scientific">Siphoviridae sp. ctGa111</name>
    <dbReference type="NCBI Taxonomy" id="2825413"/>
    <lineage>
        <taxon>Viruses</taxon>
        <taxon>Duplodnaviria</taxon>
        <taxon>Heunggongvirae</taxon>
        <taxon>Uroviricota</taxon>
        <taxon>Caudoviricetes</taxon>
    </lineage>
</organism>